<evidence type="ECO:0000313" key="1">
    <source>
        <dbReference type="EMBL" id="CAK5091523.1"/>
    </source>
</evidence>
<comment type="caution">
    <text evidence="1">The sequence shown here is derived from an EMBL/GenBank/DDBJ whole genome shotgun (WGS) entry which is preliminary data.</text>
</comment>
<gene>
    <name evidence="1" type="ORF">MENTE1834_LOCUS39363</name>
</gene>
<evidence type="ECO:0000313" key="2">
    <source>
        <dbReference type="Proteomes" id="UP001497535"/>
    </source>
</evidence>
<sequence length="303" mass="34512">MKWCVTCKFYRPPRSSHCSVCNRCIDCFDHHCPWVHNCIGRRNYRNFFLFLFFLSWHMICVFSLSLSYTLLSRRDILTRPNLCSIVLMSICTLLAVPVIGLTCFHIVLVLRARTTNEQVTNKFRAGLNPFTVGCCGNLCHSLCSSQFPTYERPNKKNQRVPREAVIVYVPECDNQKDGQIRLKRGVGEDSAVSIGTAVSGVGFKSANSLNRVRMIADSREDDSRCNLFNADEEEEENQKKLEVKVNNNSANVDCEVCFEIFWGFIYQGCEQAIVREFNVPPSYNFSELSNLGRPSMFRGGSSS</sequence>
<dbReference type="Proteomes" id="UP001497535">
    <property type="component" value="Unassembled WGS sequence"/>
</dbReference>
<name>A0ACB1AN22_MELEN</name>
<keyword evidence="2" id="KW-1185">Reference proteome</keyword>
<accession>A0ACB1AN22</accession>
<organism evidence="1 2">
    <name type="scientific">Meloidogyne enterolobii</name>
    <name type="common">Root-knot nematode worm</name>
    <name type="synonym">Meloidogyne mayaguensis</name>
    <dbReference type="NCBI Taxonomy" id="390850"/>
    <lineage>
        <taxon>Eukaryota</taxon>
        <taxon>Metazoa</taxon>
        <taxon>Ecdysozoa</taxon>
        <taxon>Nematoda</taxon>
        <taxon>Chromadorea</taxon>
        <taxon>Rhabditida</taxon>
        <taxon>Tylenchina</taxon>
        <taxon>Tylenchomorpha</taxon>
        <taxon>Tylenchoidea</taxon>
        <taxon>Meloidogynidae</taxon>
        <taxon>Meloidogyninae</taxon>
        <taxon>Meloidogyne</taxon>
    </lineage>
</organism>
<proteinExistence type="predicted"/>
<protein>
    <submittedName>
        <fullName evidence="1">Uncharacterized protein</fullName>
    </submittedName>
</protein>
<reference evidence="1" key="1">
    <citation type="submission" date="2023-11" db="EMBL/GenBank/DDBJ databases">
        <authorList>
            <person name="Poullet M."/>
        </authorList>
    </citation>
    <scope>NUCLEOTIDE SEQUENCE</scope>
    <source>
        <strain evidence="1">E1834</strain>
    </source>
</reference>
<dbReference type="EMBL" id="CAVMJV010000088">
    <property type="protein sequence ID" value="CAK5091523.1"/>
    <property type="molecule type" value="Genomic_DNA"/>
</dbReference>